<keyword evidence="12" id="KW-1185">Reference proteome</keyword>
<evidence type="ECO:0000313" key="11">
    <source>
        <dbReference type="EMBL" id="SFR43247.1"/>
    </source>
</evidence>
<keyword evidence="6 10" id="KW-0472">Membrane</keyword>
<feature type="transmembrane region" description="Helical" evidence="10">
    <location>
        <begin position="27"/>
        <end position="47"/>
    </location>
</feature>
<dbReference type="Gene3D" id="1.10.3730.20">
    <property type="match status" value="1"/>
</dbReference>
<feature type="transmembrane region" description="Helical" evidence="10">
    <location>
        <begin position="59"/>
        <end position="79"/>
    </location>
</feature>
<dbReference type="PANTHER" id="PTHR30561">
    <property type="entry name" value="SMR FAMILY PROTON-DEPENDENT DRUG EFFLUX TRANSPORTER SUGE"/>
    <property type="match status" value="1"/>
</dbReference>
<keyword evidence="4 9" id="KW-0812">Transmembrane</keyword>
<evidence type="ECO:0000256" key="7">
    <source>
        <dbReference type="ARBA" id="ARBA00038151"/>
    </source>
</evidence>
<evidence type="ECO:0000256" key="6">
    <source>
        <dbReference type="ARBA" id="ARBA00023136"/>
    </source>
</evidence>
<proteinExistence type="inferred from homology"/>
<evidence type="ECO:0000256" key="2">
    <source>
        <dbReference type="ARBA" id="ARBA00022448"/>
    </source>
</evidence>
<evidence type="ECO:0000256" key="9">
    <source>
        <dbReference type="RuleBase" id="RU003942"/>
    </source>
</evidence>
<keyword evidence="5 10" id="KW-1133">Transmembrane helix</keyword>
<dbReference type="InterPro" id="IPR037185">
    <property type="entry name" value="EmrE-like"/>
</dbReference>
<evidence type="ECO:0000256" key="4">
    <source>
        <dbReference type="ARBA" id="ARBA00022692"/>
    </source>
</evidence>
<organism evidence="11 12">
    <name type="scientific">Pseudidiomarina maritima</name>
    <dbReference type="NCBI Taxonomy" id="519453"/>
    <lineage>
        <taxon>Bacteria</taxon>
        <taxon>Pseudomonadati</taxon>
        <taxon>Pseudomonadota</taxon>
        <taxon>Gammaproteobacteria</taxon>
        <taxon>Alteromonadales</taxon>
        <taxon>Idiomarinaceae</taxon>
        <taxon>Pseudidiomarina</taxon>
    </lineage>
</organism>
<keyword evidence="2" id="KW-0813">Transport</keyword>
<dbReference type="FunFam" id="1.10.3730.20:FF:000001">
    <property type="entry name" value="Quaternary ammonium compound resistance transporter SugE"/>
    <property type="match status" value="1"/>
</dbReference>
<dbReference type="InterPro" id="IPR045324">
    <property type="entry name" value="Small_multidrug_res"/>
</dbReference>
<keyword evidence="3" id="KW-1003">Cell membrane</keyword>
<evidence type="ECO:0000256" key="1">
    <source>
        <dbReference type="ARBA" id="ARBA00004651"/>
    </source>
</evidence>
<dbReference type="RefSeq" id="WP_092855759.1">
    <property type="nucleotide sequence ID" value="NZ_FOYU01000001.1"/>
</dbReference>
<comment type="similarity">
    <text evidence="7">Belongs to the drug/metabolite transporter (DMT) superfamily. Small multidrug resistance (SMR) (TC 2.A.7.1) family. Gdx/SugE subfamily.</text>
</comment>
<dbReference type="InterPro" id="IPR000390">
    <property type="entry name" value="Small_drug/metabolite_transptr"/>
</dbReference>
<evidence type="ECO:0000256" key="10">
    <source>
        <dbReference type="SAM" id="Phobius"/>
    </source>
</evidence>
<evidence type="ECO:0000313" key="12">
    <source>
        <dbReference type="Proteomes" id="UP000199424"/>
    </source>
</evidence>
<dbReference type="PANTHER" id="PTHR30561:SF0">
    <property type="entry name" value="GUANIDINIUM EXPORTER"/>
    <property type="match status" value="1"/>
</dbReference>
<dbReference type="GO" id="GO:0005886">
    <property type="term" value="C:plasma membrane"/>
    <property type="evidence" value="ECO:0007669"/>
    <property type="project" value="UniProtKB-SubCell"/>
</dbReference>
<dbReference type="SUPFAM" id="SSF103481">
    <property type="entry name" value="Multidrug resistance efflux transporter EmrE"/>
    <property type="match status" value="1"/>
</dbReference>
<comment type="subcellular location">
    <subcellularLocation>
        <location evidence="1 9">Cell membrane</location>
        <topology evidence="1 9">Multi-pass membrane protein</topology>
    </subcellularLocation>
</comment>
<dbReference type="Pfam" id="PF00893">
    <property type="entry name" value="Multi_Drug_Res"/>
    <property type="match status" value="1"/>
</dbReference>
<name>A0A1I6GMG0_9GAMM</name>
<reference evidence="12" key="1">
    <citation type="submission" date="2016-10" db="EMBL/GenBank/DDBJ databases">
        <authorList>
            <person name="Varghese N."/>
            <person name="Submissions S."/>
        </authorList>
    </citation>
    <scope>NUCLEOTIDE SEQUENCE [LARGE SCALE GENOMIC DNA]</scope>
    <source>
        <strain evidence="12">CGMCC 1.7285</strain>
    </source>
</reference>
<evidence type="ECO:0000256" key="8">
    <source>
        <dbReference type="ARBA" id="ARBA00039168"/>
    </source>
</evidence>
<dbReference type="GO" id="GO:0022857">
    <property type="term" value="F:transmembrane transporter activity"/>
    <property type="evidence" value="ECO:0007669"/>
    <property type="project" value="InterPro"/>
</dbReference>
<gene>
    <name evidence="11" type="ORF">SAMN04488070_0932</name>
</gene>
<accession>A0A1I6GMG0</accession>
<dbReference type="Proteomes" id="UP000199424">
    <property type="component" value="Unassembled WGS sequence"/>
</dbReference>
<evidence type="ECO:0000256" key="3">
    <source>
        <dbReference type="ARBA" id="ARBA00022475"/>
    </source>
</evidence>
<protein>
    <recommendedName>
        <fullName evidence="8">Guanidinium exporter</fullName>
    </recommendedName>
</protein>
<evidence type="ECO:0000256" key="5">
    <source>
        <dbReference type="ARBA" id="ARBA00022989"/>
    </source>
</evidence>
<dbReference type="AlphaFoldDB" id="A0A1I6GMG0"/>
<dbReference type="EMBL" id="FOYU01000001">
    <property type="protein sequence ID" value="SFR43247.1"/>
    <property type="molecule type" value="Genomic_DNA"/>
</dbReference>
<dbReference type="GO" id="GO:1990961">
    <property type="term" value="P:xenobiotic detoxification by transmembrane export across the plasma membrane"/>
    <property type="evidence" value="ECO:0007669"/>
    <property type="project" value="UniProtKB-ARBA"/>
</dbReference>
<feature type="transmembrane region" description="Helical" evidence="10">
    <location>
        <begin position="85"/>
        <end position="103"/>
    </location>
</feature>
<sequence length="104" mass="11323">MAWLYLFIAGVFEIIWAFSMKQSLGFTRPLASTITLVTMLISFWLLAVAMRTIPLGTAYTIWTGIGAIGAFAVGIWFLGEPVTPLRLLAATLIISGLILMKLAS</sequence>